<evidence type="ECO:0000313" key="2">
    <source>
        <dbReference type="EMBL" id="NYI45993.1"/>
    </source>
</evidence>
<feature type="chain" id="PRO_5030749200" evidence="1">
    <location>
        <begin position="24"/>
        <end position="162"/>
    </location>
</feature>
<gene>
    <name evidence="2" type="ORF">BJ993_003073</name>
</gene>
<evidence type="ECO:0000313" key="3">
    <source>
        <dbReference type="Proteomes" id="UP000562045"/>
    </source>
</evidence>
<organism evidence="2 3">
    <name type="scientific">Nocardioides aromaticivorans</name>
    <dbReference type="NCBI Taxonomy" id="200618"/>
    <lineage>
        <taxon>Bacteria</taxon>
        <taxon>Bacillati</taxon>
        <taxon>Actinomycetota</taxon>
        <taxon>Actinomycetes</taxon>
        <taxon>Propionibacteriales</taxon>
        <taxon>Nocardioidaceae</taxon>
        <taxon>Nocardioides</taxon>
    </lineage>
</organism>
<comment type="caution">
    <text evidence="2">The sequence shown here is derived from an EMBL/GenBank/DDBJ whole genome shotgun (WGS) entry which is preliminary data.</text>
</comment>
<dbReference type="Proteomes" id="UP000562045">
    <property type="component" value="Unassembled WGS sequence"/>
</dbReference>
<sequence length="162" mass="17904">MKKYVVAMVMALAVILPAAPAHAATMTIEDSNTDAQVRNAPPARAKSTAEIEKMTVWKSNGMAYFRFHQAGLKWRSTDRAYFTLRTGSGWWRYSPQLGMVYASSCIVAVSGRYNLTTDTVTISLPTSCFLRGRNAVQGDTEFKLPSGAKAFDGTRIGEYTFR</sequence>
<reference evidence="2 3" key="1">
    <citation type="submission" date="2020-07" db="EMBL/GenBank/DDBJ databases">
        <title>Sequencing the genomes of 1000 actinobacteria strains.</title>
        <authorList>
            <person name="Klenk H.-P."/>
        </authorList>
    </citation>
    <scope>NUCLEOTIDE SEQUENCE [LARGE SCALE GENOMIC DNA]</scope>
    <source>
        <strain evidence="2 3">DSM 15131</strain>
    </source>
</reference>
<proteinExistence type="predicted"/>
<dbReference type="AlphaFoldDB" id="A0A7Y9ZKE9"/>
<accession>A0A7Y9ZKE9</accession>
<dbReference type="EMBL" id="JACBZM010000001">
    <property type="protein sequence ID" value="NYI45993.1"/>
    <property type="molecule type" value="Genomic_DNA"/>
</dbReference>
<evidence type="ECO:0000256" key="1">
    <source>
        <dbReference type="SAM" id="SignalP"/>
    </source>
</evidence>
<name>A0A7Y9ZKE9_9ACTN</name>
<protein>
    <submittedName>
        <fullName evidence="2">Uncharacterized protein</fullName>
    </submittedName>
</protein>
<keyword evidence="1" id="KW-0732">Signal</keyword>
<feature type="signal peptide" evidence="1">
    <location>
        <begin position="1"/>
        <end position="23"/>
    </location>
</feature>
<dbReference type="RefSeq" id="WP_179649753.1">
    <property type="nucleotide sequence ID" value="NZ_JACBZM010000001.1"/>
</dbReference>